<evidence type="ECO:0000256" key="1">
    <source>
        <dbReference type="ARBA" id="ARBA00001554"/>
    </source>
</evidence>
<sequence length="84" mass="10299">MWKEEEQHLVRRFKFNDFKEAFVFMTEVAFLAEKLDHHPWWSNTYNEVTIKLTTHSAGHVVTQKDRDLAERIDEIWARRERTNH</sequence>
<dbReference type="Gene3D" id="3.30.1360.20">
    <property type="entry name" value="Transcriptional coactivator/pterin dehydratase"/>
    <property type="match status" value="1"/>
</dbReference>
<evidence type="ECO:0000256" key="4">
    <source>
        <dbReference type="ARBA" id="ARBA00023239"/>
    </source>
</evidence>
<name>A0ABP8M1I4_9BACT</name>
<comment type="caution">
    <text evidence="5">The sequence shown here is derived from an EMBL/GenBank/DDBJ whole genome shotgun (WGS) entry which is preliminary data.</text>
</comment>
<comment type="similarity">
    <text evidence="2">Belongs to the pterin-4-alpha-carbinolamine dehydratase family.</text>
</comment>
<dbReference type="RefSeq" id="WP_345030612.1">
    <property type="nucleotide sequence ID" value="NZ_BAABEY010000028.1"/>
</dbReference>
<dbReference type="InterPro" id="IPR001533">
    <property type="entry name" value="Pterin_deHydtase"/>
</dbReference>
<dbReference type="Pfam" id="PF01329">
    <property type="entry name" value="Pterin_4a"/>
    <property type="match status" value="1"/>
</dbReference>
<proteinExistence type="inferred from homology"/>
<organism evidence="5 6">
    <name type="scientific">Ravibacter arvi</name>
    <dbReference type="NCBI Taxonomy" id="2051041"/>
    <lineage>
        <taxon>Bacteria</taxon>
        <taxon>Pseudomonadati</taxon>
        <taxon>Bacteroidota</taxon>
        <taxon>Cytophagia</taxon>
        <taxon>Cytophagales</taxon>
        <taxon>Spirosomataceae</taxon>
        <taxon>Ravibacter</taxon>
    </lineage>
</organism>
<dbReference type="Proteomes" id="UP001501508">
    <property type="component" value="Unassembled WGS sequence"/>
</dbReference>
<evidence type="ECO:0000256" key="3">
    <source>
        <dbReference type="ARBA" id="ARBA00013252"/>
    </source>
</evidence>
<protein>
    <recommendedName>
        <fullName evidence="3">4a-hydroxytetrahydrobiopterin dehydratase</fullName>
        <ecNumber evidence="3">4.2.1.96</ecNumber>
    </recommendedName>
</protein>
<dbReference type="InterPro" id="IPR036428">
    <property type="entry name" value="PCD_sf"/>
</dbReference>
<evidence type="ECO:0000256" key="2">
    <source>
        <dbReference type="ARBA" id="ARBA00006472"/>
    </source>
</evidence>
<accession>A0ABP8M1I4</accession>
<evidence type="ECO:0000313" key="5">
    <source>
        <dbReference type="EMBL" id="GAA4442673.1"/>
    </source>
</evidence>
<reference evidence="6" key="1">
    <citation type="journal article" date="2019" name="Int. J. Syst. Evol. Microbiol.">
        <title>The Global Catalogue of Microorganisms (GCM) 10K type strain sequencing project: providing services to taxonomists for standard genome sequencing and annotation.</title>
        <authorList>
            <consortium name="The Broad Institute Genomics Platform"/>
            <consortium name="The Broad Institute Genome Sequencing Center for Infectious Disease"/>
            <person name="Wu L."/>
            <person name="Ma J."/>
        </authorList>
    </citation>
    <scope>NUCLEOTIDE SEQUENCE [LARGE SCALE GENOMIC DNA]</scope>
    <source>
        <strain evidence="6">JCM 31920</strain>
    </source>
</reference>
<dbReference type="PANTHER" id="PTHR12599">
    <property type="entry name" value="PTERIN-4-ALPHA-CARBINOLAMINE DEHYDRATASE"/>
    <property type="match status" value="1"/>
</dbReference>
<dbReference type="SUPFAM" id="SSF55248">
    <property type="entry name" value="PCD-like"/>
    <property type="match status" value="1"/>
</dbReference>
<keyword evidence="6" id="KW-1185">Reference proteome</keyword>
<dbReference type="EC" id="4.2.1.96" evidence="3"/>
<keyword evidence="4" id="KW-0456">Lyase</keyword>
<evidence type="ECO:0000313" key="6">
    <source>
        <dbReference type="Proteomes" id="UP001501508"/>
    </source>
</evidence>
<dbReference type="PANTHER" id="PTHR12599:SF0">
    <property type="entry name" value="PTERIN-4-ALPHA-CARBINOLAMINE DEHYDRATASE"/>
    <property type="match status" value="1"/>
</dbReference>
<gene>
    <name evidence="5" type="ORF">GCM10023091_29870</name>
</gene>
<dbReference type="EMBL" id="BAABEY010000028">
    <property type="protein sequence ID" value="GAA4442673.1"/>
    <property type="molecule type" value="Genomic_DNA"/>
</dbReference>
<comment type="catalytic activity">
    <reaction evidence="1">
        <text>(4aS,6R)-4a-hydroxy-L-erythro-5,6,7,8-tetrahydrobiopterin = (6R)-L-erythro-6,7-dihydrobiopterin + H2O</text>
        <dbReference type="Rhea" id="RHEA:11920"/>
        <dbReference type="ChEBI" id="CHEBI:15377"/>
        <dbReference type="ChEBI" id="CHEBI:15642"/>
        <dbReference type="ChEBI" id="CHEBI:43120"/>
        <dbReference type="EC" id="4.2.1.96"/>
    </reaction>
</comment>